<comment type="function">
    <text evidence="9">DNA-dependent RNA polymerase catalyzes the transcription of DNA into RNA using the four ribonucleoside triphosphates as substrates.</text>
</comment>
<comment type="catalytic activity">
    <reaction evidence="8 9">
        <text>RNA(n) + a ribonucleoside 5'-triphosphate = RNA(n+1) + diphosphate</text>
        <dbReference type="Rhea" id="RHEA:21248"/>
        <dbReference type="Rhea" id="RHEA-COMP:14527"/>
        <dbReference type="Rhea" id="RHEA-COMP:17342"/>
        <dbReference type="ChEBI" id="CHEBI:33019"/>
        <dbReference type="ChEBI" id="CHEBI:61557"/>
        <dbReference type="ChEBI" id="CHEBI:140395"/>
        <dbReference type="EC" id="2.7.7.6"/>
    </reaction>
</comment>
<dbReference type="CTD" id="136026652"/>
<proteinExistence type="inferred from homology"/>
<dbReference type="GO" id="GO:0034245">
    <property type="term" value="C:mitochondrial DNA-directed RNA polymerase complex"/>
    <property type="evidence" value="ECO:0007669"/>
    <property type="project" value="TreeGrafter"/>
</dbReference>
<accession>A0A8B7PFR1</accession>
<feature type="domain" description="DNA-directed RNA polymerase N-terminal" evidence="12">
    <location>
        <begin position="548"/>
        <end position="854"/>
    </location>
</feature>
<dbReference type="Gene3D" id="1.10.287.280">
    <property type="match status" value="1"/>
</dbReference>
<evidence type="ECO:0000256" key="11">
    <source>
        <dbReference type="SAM" id="MobiDB-lite"/>
    </source>
</evidence>
<dbReference type="Pfam" id="PF14700">
    <property type="entry name" value="RPOL_N"/>
    <property type="match status" value="1"/>
</dbReference>
<keyword evidence="7 9" id="KW-0804">Transcription</keyword>
<dbReference type="Gene3D" id="1.10.150.20">
    <property type="entry name" value="5' to 3' exonuclease, C-terminal subdomain"/>
    <property type="match status" value="1"/>
</dbReference>
<dbReference type="PROSITE" id="PS00900">
    <property type="entry name" value="RNA_POL_PHAGE_1"/>
    <property type="match status" value="1"/>
</dbReference>
<dbReference type="PANTHER" id="PTHR10102:SF0">
    <property type="entry name" value="DNA-DIRECTED RNA POLYMERASE, MITOCHONDRIAL"/>
    <property type="match status" value="1"/>
</dbReference>
<reference evidence="14" key="1">
    <citation type="submission" date="2025-08" db="UniProtKB">
        <authorList>
            <consortium name="RefSeq"/>
        </authorList>
    </citation>
    <scope>IDENTIFICATION</scope>
    <source>
        <tissue evidence="14">Whole organism</tissue>
    </source>
</reference>
<evidence type="ECO:0000256" key="9">
    <source>
        <dbReference type="RuleBase" id="RU003805"/>
    </source>
</evidence>
<dbReference type="Pfam" id="PF00940">
    <property type="entry name" value="RNA_pol"/>
    <property type="match status" value="1"/>
</dbReference>
<keyword evidence="4 9" id="KW-0808">Transferase</keyword>
<dbReference type="InterPro" id="IPR029262">
    <property type="entry name" value="RPOL_N"/>
</dbReference>
<feature type="region of interest" description="Disordered" evidence="11">
    <location>
        <begin position="818"/>
        <end position="839"/>
    </location>
</feature>
<evidence type="ECO:0000256" key="10">
    <source>
        <dbReference type="SAM" id="Coils"/>
    </source>
</evidence>
<evidence type="ECO:0000256" key="6">
    <source>
        <dbReference type="ARBA" id="ARBA00022946"/>
    </source>
</evidence>
<evidence type="ECO:0000256" key="8">
    <source>
        <dbReference type="ARBA" id="ARBA00048552"/>
    </source>
</evidence>
<sequence>MLSLLELCLIPPRVIIPRSFVRYYCSKHAPANLLKQPATAAAEIYGSSATSLNKPHRPKRRKTKLKLTLIEVGSLSVSELHPKATRINKRTLKDAMLKISNNSSLQPNILQKKGSLSYEDNCKESSSENLIRVNDISRNASTQVRNTNKAESSKKEAESISCDSSYPKITSIENENSAIKQIQMDKIYINQLPSIKKKCKQKKASKKLSPAVGPCSSQHAVNSSNGNHEDNLASSSSLAIKNKDSEDVLQNAVKATKSKKKCHKSKEKNLDRIEKQVQALRKQQRNFRFNRELEAYLSVCVTAGMYNRACHTLAHYRHTKGTILTSVTAYNIVMAGQYTAGHFMRVVQLDSWLKDSGLSPTACTYALHISALHKMAQNYSSDSINPGSPLPCHQNGKAIEESISSFNDPGSLSLNKLHVPDNCVIKFIQTSNSRYGVTSEKDMTMIKQKISAVLDQMLQQGLTLDHLFAEANFLGDLYTATLAGVRRVHPHYSPSPIRRHDTPGYTCPLLENANDHMDYTSSLKSNDNLSSANMGSSKLFVPSPEDVEEQFAMEAHGVATIPSVHSMVHNPYLKKKLDVWQGRWRKALLEAYTTEVEKLRKKFFADDLDKNICLYPYLMILSPEQMVQIMMQEIHTIAGGSEGNSPSLNFLYYRISQTVFGLFSFKYKEDIGLLGKFKKIYAEYLKIYGDHAERGLNGRVAMEQLCELHPEGPRLTHRPPDWPFFTRLELGKFLYTLIIRNIFVWHPINTEKRKLPAMQEVDRVCGYNNVLELRAHSLLCQLYRETNELSFFPTELPMTCPPRPWVTCETGGNLVLPNSMVRRPPNSHHYNEKVRSTPTEQLRPCMDSLNNLSCTPWRVNAPMLDVISEVFNSNSGAELDVPQHPSALTKPAPLPPKPSANERARHNSMMLDYFKKKNEMHSLWCSALYKISMASHFRDRVFWFPHNVDFRGRAYPCPPHFSHFDSDLFRSLLHFAIPKPLGKVGLDWLKTHVINLTGFQKQNSLSARLEYCESVLPEIFDSAERPLTGNRWWTTSDEPWQTLAACKELHAALHSPDPEGFMSRLPIHQDGSCNGLQHYAALGRDVEGATSVNLAPSPVPQDVYTAVANLVEKMRASDAADPASKNHAIARTLEGFIKRKVVKQTVMTTVYGVTRYGSILQIDKQLKELEGFPPESRSAASRYLSDATFRSLEMMFMATKEIQDWFTDCATLISKVCGQSVEWVTPLGLPIVQPYHKPSSSAQVQKLHASSITSLDNLYAPNSVKQRNAFPPNFIHSLDACHMMLTALYCHRHHLTFASVHDCYWTHASTVDTMSKICRDQFVALHSQPILSDLSKFMCQRYGFPYENFTHDGSAADGARLRVNSTLEAIPKLGDFDIELVKQSKFFFS</sequence>
<dbReference type="PROSITE" id="PS00489">
    <property type="entry name" value="RNA_POL_PHAGE_2"/>
    <property type="match status" value="1"/>
</dbReference>
<name>A0A8B7PFR1_HYAAZ</name>
<gene>
    <name evidence="14" type="primary">LOC108680516</name>
</gene>
<feature type="region of interest" description="Disordered" evidence="11">
    <location>
        <begin position="201"/>
        <end position="232"/>
    </location>
</feature>
<dbReference type="GeneID" id="108680516"/>
<dbReference type="InterPro" id="IPR046950">
    <property type="entry name" value="DNA-dir_Rpol_C_phage-type"/>
</dbReference>
<keyword evidence="5 9" id="KW-0548">Nucleotidyltransferase</keyword>
<dbReference type="GO" id="GO:0071897">
    <property type="term" value="P:DNA biosynthetic process"/>
    <property type="evidence" value="ECO:0007669"/>
    <property type="project" value="UniProtKB-ARBA"/>
</dbReference>
<dbReference type="EC" id="2.7.7.6" evidence="2 9"/>
<evidence type="ECO:0000259" key="12">
    <source>
        <dbReference type="SMART" id="SM01311"/>
    </source>
</evidence>
<dbReference type="SMART" id="SM01311">
    <property type="entry name" value="RPOL_N"/>
    <property type="match status" value="1"/>
</dbReference>
<dbReference type="KEGG" id="hazt:108680516"/>
<dbReference type="GO" id="GO:0003899">
    <property type="term" value="F:DNA-directed RNA polymerase activity"/>
    <property type="evidence" value="ECO:0007669"/>
    <property type="project" value="UniProtKB-EC"/>
</dbReference>
<evidence type="ECO:0000256" key="3">
    <source>
        <dbReference type="ARBA" id="ARBA00022478"/>
    </source>
</evidence>
<evidence type="ECO:0000313" key="13">
    <source>
        <dbReference type="Proteomes" id="UP000694843"/>
    </source>
</evidence>
<keyword evidence="13" id="KW-1185">Reference proteome</keyword>
<evidence type="ECO:0000313" key="14">
    <source>
        <dbReference type="RefSeq" id="XP_018024835.1"/>
    </source>
</evidence>
<keyword evidence="10" id="KW-0175">Coiled coil</keyword>
<dbReference type="InterPro" id="IPR002092">
    <property type="entry name" value="DNA-dir_Rpol_phage-type"/>
</dbReference>
<feature type="compositionally biased region" description="Polar residues" evidence="11">
    <location>
        <begin position="215"/>
        <end position="232"/>
    </location>
</feature>
<dbReference type="RefSeq" id="XP_018024835.1">
    <property type="nucleotide sequence ID" value="XM_018169346.2"/>
</dbReference>
<keyword evidence="6" id="KW-0809">Transit peptide</keyword>
<protein>
    <recommendedName>
        <fullName evidence="2 9">DNA-directed RNA polymerase</fullName>
        <ecNumber evidence="2 9">2.7.7.6</ecNumber>
    </recommendedName>
</protein>
<keyword evidence="3 9" id="KW-0240">DNA-directed RNA polymerase</keyword>
<evidence type="ECO:0000256" key="4">
    <source>
        <dbReference type="ARBA" id="ARBA00022679"/>
    </source>
</evidence>
<dbReference type="Gene3D" id="1.10.1320.10">
    <property type="entry name" value="DNA-directed RNA polymerase, N-terminal domain"/>
    <property type="match status" value="1"/>
</dbReference>
<dbReference type="InterPro" id="IPR037159">
    <property type="entry name" value="RNA_POL_N_sf"/>
</dbReference>
<organism evidence="13 14">
    <name type="scientific">Hyalella azteca</name>
    <name type="common">Amphipod</name>
    <dbReference type="NCBI Taxonomy" id="294128"/>
    <lineage>
        <taxon>Eukaryota</taxon>
        <taxon>Metazoa</taxon>
        <taxon>Ecdysozoa</taxon>
        <taxon>Arthropoda</taxon>
        <taxon>Crustacea</taxon>
        <taxon>Multicrustacea</taxon>
        <taxon>Malacostraca</taxon>
        <taxon>Eumalacostraca</taxon>
        <taxon>Peracarida</taxon>
        <taxon>Amphipoda</taxon>
        <taxon>Senticaudata</taxon>
        <taxon>Talitrida</taxon>
        <taxon>Talitroidea</taxon>
        <taxon>Hyalellidae</taxon>
        <taxon>Hyalella</taxon>
    </lineage>
</organism>
<dbReference type="Proteomes" id="UP000694843">
    <property type="component" value="Unplaced"/>
</dbReference>
<dbReference type="PANTHER" id="PTHR10102">
    <property type="entry name" value="DNA-DIRECTED RNA POLYMERASE, MITOCHONDRIAL"/>
    <property type="match status" value="1"/>
</dbReference>
<evidence type="ECO:0000256" key="1">
    <source>
        <dbReference type="ARBA" id="ARBA00009493"/>
    </source>
</evidence>
<dbReference type="GO" id="GO:0006390">
    <property type="term" value="P:mitochondrial transcription"/>
    <property type="evidence" value="ECO:0007669"/>
    <property type="project" value="TreeGrafter"/>
</dbReference>
<dbReference type="SUPFAM" id="SSF56672">
    <property type="entry name" value="DNA/RNA polymerases"/>
    <property type="match status" value="1"/>
</dbReference>
<comment type="similarity">
    <text evidence="1 9">Belongs to the phage and mitochondrial RNA polymerase family.</text>
</comment>
<evidence type="ECO:0000256" key="5">
    <source>
        <dbReference type="ARBA" id="ARBA00022695"/>
    </source>
</evidence>
<dbReference type="FunFam" id="1.10.287.280:FF:000001">
    <property type="entry name" value="DNA-directed RNA polymerase"/>
    <property type="match status" value="1"/>
</dbReference>
<dbReference type="GO" id="GO:0001018">
    <property type="term" value="F:mitochondrial promoter sequence-specific DNA binding"/>
    <property type="evidence" value="ECO:0007669"/>
    <property type="project" value="TreeGrafter"/>
</dbReference>
<feature type="region of interest" description="Disordered" evidence="11">
    <location>
        <begin position="878"/>
        <end position="902"/>
    </location>
</feature>
<feature type="coiled-coil region" evidence="10">
    <location>
        <begin position="263"/>
        <end position="290"/>
    </location>
</feature>
<dbReference type="OrthoDB" id="276422at2759"/>
<dbReference type="InterPro" id="IPR043502">
    <property type="entry name" value="DNA/RNA_pol_sf"/>
</dbReference>
<evidence type="ECO:0000256" key="7">
    <source>
        <dbReference type="ARBA" id="ARBA00023163"/>
    </source>
</evidence>
<evidence type="ECO:0000256" key="2">
    <source>
        <dbReference type="ARBA" id="ARBA00012418"/>
    </source>
</evidence>